<dbReference type="InterPro" id="IPR036010">
    <property type="entry name" value="2Fe-2S_ferredoxin-like_sf"/>
</dbReference>
<protein>
    <submittedName>
        <fullName evidence="2">Pyridine nucleotide-disulfide oxidoreductase</fullName>
    </submittedName>
</protein>
<sequence>MRITDHPVLHFKLGRRVRFTLDGEELFGYEGEPVSAALHDSGVRILRYSIKEKRPRGFFCAIGNCSSCLMVVDGVPNTRVCVTPLREGMAVRRQHDKGHLLVEGGAR</sequence>
<name>A0A1F5F338_9BACT</name>
<evidence type="ECO:0000313" key="3">
    <source>
        <dbReference type="Proteomes" id="UP000177187"/>
    </source>
</evidence>
<evidence type="ECO:0000256" key="1">
    <source>
        <dbReference type="ARBA" id="ARBA00023002"/>
    </source>
</evidence>
<dbReference type="InterPro" id="IPR006058">
    <property type="entry name" value="2Fe2S_fd_BS"/>
</dbReference>
<organism evidence="2 3">
    <name type="scientific">Candidatus Coatesbacteria bacterium RBG_13_66_14</name>
    <dbReference type="NCBI Taxonomy" id="1817816"/>
    <lineage>
        <taxon>Bacteria</taxon>
        <taxon>Candidatus Coatesiibacteriota</taxon>
    </lineage>
</organism>
<keyword evidence="1" id="KW-0560">Oxidoreductase</keyword>
<comment type="caution">
    <text evidence="2">The sequence shown here is derived from an EMBL/GenBank/DDBJ whole genome shotgun (WGS) entry which is preliminary data.</text>
</comment>
<dbReference type="InterPro" id="IPR042204">
    <property type="entry name" value="2Fe-2S-bd_N"/>
</dbReference>
<gene>
    <name evidence="2" type="ORF">A2Y64_06065</name>
</gene>
<dbReference type="EMBL" id="MFAF01000109">
    <property type="protein sequence ID" value="OGD74000.1"/>
    <property type="molecule type" value="Genomic_DNA"/>
</dbReference>
<dbReference type="STRING" id="1817816.A2Y64_06065"/>
<dbReference type="AlphaFoldDB" id="A0A1F5F338"/>
<dbReference type="Gene3D" id="3.10.20.440">
    <property type="entry name" value="2Fe-2S iron-sulphur cluster binding domain, sarcosine oxidase, alpha subunit, N-terminal domain"/>
    <property type="match status" value="1"/>
</dbReference>
<dbReference type="SUPFAM" id="SSF54292">
    <property type="entry name" value="2Fe-2S ferredoxin-like"/>
    <property type="match status" value="1"/>
</dbReference>
<dbReference type="Pfam" id="PF13510">
    <property type="entry name" value="Fer2_4"/>
    <property type="match status" value="1"/>
</dbReference>
<proteinExistence type="predicted"/>
<dbReference type="GO" id="GO:0051537">
    <property type="term" value="F:2 iron, 2 sulfur cluster binding"/>
    <property type="evidence" value="ECO:0007669"/>
    <property type="project" value="InterPro"/>
</dbReference>
<dbReference type="GO" id="GO:0016491">
    <property type="term" value="F:oxidoreductase activity"/>
    <property type="evidence" value="ECO:0007669"/>
    <property type="project" value="UniProtKB-KW"/>
</dbReference>
<dbReference type="PROSITE" id="PS00197">
    <property type="entry name" value="2FE2S_FER_1"/>
    <property type="match status" value="1"/>
</dbReference>
<evidence type="ECO:0000313" key="2">
    <source>
        <dbReference type="EMBL" id="OGD74000.1"/>
    </source>
</evidence>
<dbReference type="Proteomes" id="UP000177187">
    <property type="component" value="Unassembled WGS sequence"/>
</dbReference>
<accession>A0A1F5F338</accession>
<reference evidence="2 3" key="1">
    <citation type="journal article" date="2016" name="Nat. Commun.">
        <title>Thousands of microbial genomes shed light on interconnected biogeochemical processes in an aquifer system.</title>
        <authorList>
            <person name="Anantharaman K."/>
            <person name="Brown C.T."/>
            <person name="Hug L.A."/>
            <person name="Sharon I."/>
            <person name="Castelle C.J."/>
            <person name="Probst A.J."/>
            <person name="Thomas B.C."/>
            <person name="Singh A."/>
            <person name="Wilkins M.J."/>
            <person name="Karaoz U."/>
            <person name="Brodie E.L."/>
            <person name="Williams K.H."/>
            <person name="Hubbard S.S."/>
            <person name="Banfield J.F."/>
        </authorList>
    </citation>
    <scope>NUCLEOTIDE SEQUENCE [LARGE SCALE GENOMIC DNA]</scope>
</reference>